<evidence type="ECO:0000313" key="3">
    <source>
        <dbReference type="Proteomes" id="UP001299012"/>
    </source>
</evidence>
<keyword evidence="3" id="KW-1185">Reference proteome</keyword>
<sequence>MSDTQAEEPAVLTHQEKVAGLLPALAQLDRTADELEEKTASGQVTSADVSAYQQQVALARHLVDVTGATHREVADAEKEHRGDGDKGFAARGLDHATHPRSFEPSPPPADSAQDRDRDDEEDIDL</sequence>
<feature type="compositionally biased region" description="Basic and acidic residues" evidence="1">
    <location>
        <begin position="69"/>
        <end position="101"/>
    </location>
</feature>
<evidence type="ECO:0000256" key="1">
    <source>
        <dbReference type="SAM" id="MobiDB-lite"/>
    </source>
</evidence>
<gene>
    <name evidence="2" type="ORF">L0F81_22190</name>
</gene>
<name>A0ABS9JK96_9ACTN</name>
<protein>
    <submittedName>
        <fullName evidence="2">Uncharacterized protein</fullName>
    </submittedName>
</protein>
<organism evidence="2 3">
    <name type="scientific">Streptomyces tricolor</name>
    <dbReference type="NCBI Taxonomy" id="68277"/>
    <lineage>
        <taxon>Bacteria</taxon>
        <taxon>Bacillati</taxon>
        <taxon>Actinomycetota</taxon>
        <taxon>Actinomycetes</taxon>
        <taxon>Kitasatosporales</taxon>
        <taxon>Streptomycetaceae</taxon>
        <taxon>Streptomyces</taxon>
        <taxon>Streptomyces violaceoruber group</taxon>
    </lineage>
</organism>
<reference evidence="2 3" key="1">
    <citation type="submission" date="2022-01" db="EMBL/GenBank/DDBJ databases">
        <title>Draft Genome Sequences of Seven Type Strains of the Genus Streptomyces.</title>
        <authorList>
            <person name="Aziz S."/>
            <person name="Coretto E."/>
            <person name="Chronakova A."/>
            <person name="Sproer C."/>
            <person name="Huber K."/>
            <person name="Nouioui I."/>
            <person name="Gross H."/>
        </authorList>
    </citation>
    <scope>NUCLEOTIDE SEQUENCE [LARGE SCALE GENOMIC DNA]</scope>
    <source>
        <strain evidence="2 3">DSM 41685</strain>
    </source>
</reference>
<feature type="region of interest" description="Disordered" evidence="1">
    <location>
        <begin position="69"/>
        <end position="125"/>
    </location>
</feature>
<dbReference type="EMBL" id="JAKKZF010000093">
    <property type="protein sequence ID" value="MCG0065972.1"/>
    <property type="molecule type" value="Genomic_DNA"/>
</dbReference>
<evidence type="ECO:0000313" key="2">
    <source>
        <dbReference type="EMBL" id="MCG0065972.1"/>
    </source>
</evidence>
<dbReference type="Proteomes" id="UP001299012">
    <property type="component" value="Unassembled WGS sequence"/>
</dbReference>
<dbReference type="RefSeq" id="WP_086697342.1">
    <property type="nucleotide sequence ID" value="NZ_JAKKZF010000093.1"/>
</dbReference>
<proteinExistence type="predicted"/>
<comment type="caution">
    <text evidence="2">The sequence shown here is derived from an EMBL/GenBank/DDBJ whole genome shotgun (WGS) entry which is preliminary data.</text>
</comment>
<accession>A0ABS9JK96</accession>